<accession>A6J688</accession>
<dbReference type="AlphaFoldDB" id="A6J688"/>
<name>A6J688_RAT</name>
<evidence type="ECO:0000256" key="1">
    <source>
        <dbReference type="SAM" id="MobiDB-lite"/>
    </source>
</evidence>
<sequence>MRDRCWPTPVMGTQMPGSPRPSPVTSGPHTIGTGTKRLMKTVSNLSSWTAWRAV</sequence>
<gene>
    <name evidence="2" type="ORF">rCG_62440</name>
</gene>
<reference evidence="2 3" key="1">
    <citation type="submission" date="2005-09" db="EMBL/GenBank/DDBJ databases">
        <authorList>
            <person name="Mural R.J."/>
            <person name="Li P.W."/>
            <person name="Adams M.D."/>
            <person name="Amanatides P.G."/>
            <person name="Baden-Tillson H."/>
            <person name="Barnstead M."/>
            <person name="Chin S.H."/>
            <person name="Dew I."/>
            <person name="Evans C.A."/>
            <person name="Ferriera S."/>
            <person name="Flanigan M."/>
            <person name="Fosler C."/>
            <person name="Glodek A."/>
            <person name="Gu Z."/>
            <person name="Holt R.A."/>
            <person name="Jennings D."/>
            <person name="Kraft C.L."/>
            <person name="Lu F."/>
            <person name="Nguyen T."/>
            <person name="Nusskern D.R."/>
            <person name="Pfannkoch C.M."/>
            <person name="Sitter C."/>
            <person name="Sutton G.G."/>
            <person name="Venter J.C."/>
            <person name="Wang Z."/>
            <person name="Woodage T."/>
            <person name="Zheng X.H."/>
            <person name="Zhong F."/>
        </authorList>
    </citation>
    <scope>NUCLEOTIDE SEQUENCE [LARGE SCALE GENOMIC DNA]</scope>
    <source>
        <strain>BN</strain>
        <strain evidence="3">Sprague-Dawley</strain>
    </source>
</reference>
<dbReference type="Proteomes" id="UP000234681">
    <property type="component" value="Chromosome 2"/>
</dbReference>
<feature type="region of interest" description="Disordered" evidence="1">
    <location>
        <begin position="1"/>
        <end position="34"/>
    </location>
</feature>
<dbReference type="EMBL" id="CH473976">
    <property type="protein sequence ID" value="EDM00700.1"/>
    <property type="molecule type" value="Genomic_DNA"/>
</dbReference>
<evidence type="ECO:0000313" key="3">
    <source>
        <dbReference type="Proteomes" id="UP000234681"/>
    </source>
</evidence>
<proteinExistence type="predicted"/>
<protein>
    <submittedName>
        <fullName evidence="2">RCG62440, isoform CRA_a</fullName>
    </submittedName>
</protein>
<organism evidence="2 3">
    <name type="scientific">Rattus norvegicus</name>
    <name type="common">Rat</name>
    <dbReference type="NCBI Taxonomy" id="10116"/>
    <lineage>
        <taxon>Eukaryota</taxon>
        <taxon>Metazoa</taxon>
        <taxon>Chordata</taxon>
        <taxon>Craniata</taxon>
        <taxon>Vertebrata</taxon>
        <taxon>Euteleostomi</taxon>
        <taxon>Mammalia</taxon>
        <taxon>Eutheria</taxon>
        <taxon>Euarchontoglires</taxon>
        <taxon>Glires</taxon>
        <taxon>Rodentia</taxon>
        <taxon>Myomorpha</taxon>
        <taxon>Muroidea</taxon>
        <taxon>Muridae</taxon>
        <taxon>Murinae</taxon>
        <taxon>Rattus</taxon>
    </lineage>
</organism>
<evidence type="ECO:0000313" key="2">
    <source>
        <dbReference type="EMBL" id="EDM00700.1"/>
    </source>
</evidence>